<dbReference type="SUPFAM" id="SSF46689">
    <property type="entry name" value="Homeodomain-like"/>
    <property type="match status" value="1"/>
</dbReference>
<dbReference type="EMBL" id="JAGKQM010000018">
    <property type="protein sequence ID" value="KAH0862643.1"/>
    <property type="molecule type" value="Genomic_DNA"/>
</dbReference>
<gene>
    <name evidence="2" type="ORF">HID58_079854</name>
</gene>
<dbReference type="Proteomes" id="UP000824890">
    <property type="component" value="Unassembled WGS sequence"/>
</dbReference>
<feature type="compositionally biased region" description="Low complexity" evidence="1">
    <location>
        <begin position="19"/>
        <end position="35"/>
    </location>
</feature>
<keyword evidence="3" id="KW-1185">Reference proteome</keyword>
<accession>A0ABQ7Y391</accession>
<dbReference type="Gene3D" id="1.10.10.60">
    <property type="entry name" value="Homeodomain-like"/>
    <property type="match status" value="1"/>
</dbReference>
<evidence type="ECO:0008006" key="4">
    <source>
        <dbReference type="Google" id="ProtNLM"/>
    </source>
</evidence>
<reference evidence="2 3" key="1">
    <citation type="submission" date="2021-05" db="EMBL/GenBank/DDBJ databases">
        <title>Genome Assembly of Synthetic Allotetraploid Brassica napus Reveals Homoeologous Exchanges between Subgenomes.</title>
        <authorList>
            <person name="Davis J.T."/>
        </authorList>
    </citation>
    <scope>NUCLEOTIDE SEQUENCE [LARGE SCALE GENOMIC DNA]</scope>
    <source>
        <strain evidence="3">cv. Da-Ae</strain>
        <tissue evidence="2">Seedling</tissue>
    </source>
</reference>
<evidence type="ECO:0000256" key="1">
    <source>
        <dbReference type="SAM" id="MobiDB-lite"/>
    </source>
</evidence>
<protein>
    <recommendedName>
        <fullName evidence="4">Myb-like domain-containing protein</fullName>
    </recommendedName>
</protein>
<comment type="caution">
    <text evidence="2">The sequence shown here is derived from an EMBL/GenBank/DDBJ whole genome shotgun (WGS) entry which is preliminary data.</text>
</comment>
<sequence length="118" mass="13033">MSSSSSASNFLLRGCSARRASPRRPFASPWSSSSSMAGETAMDSELKIFVDGRQCSFSSTESRVKCGLIQRERGKLSPEKAVKMGAPKHKWTLKEEEALVAGVLKHRNGKWLYILARL</sequence>
<organism evidence="2 3">
    <name type="scientific">Brassica napus</name>
    <name type="common">Rape</name>
    <dbReference type="NCBI Taxonomy" id="3708"/>
    <lineage>
        <taxon>Eukaryota</taxon>
        <taxon>Viridiplantae</taxon>
        <taxon>Streptophyta</taxon>
        <taxon>Embryophyta</taxon>
        <taxon>Tracheophyta</taxon>
        <taxon>Spermatophyta</taxon>
        <taxon>Magnoliopsida</taxon>
        <taxon>eudicotyledons</taxon>
        <taxon>Gunneridae</taxon>
        <taxon>Pentapetalae</taxon>
        <taxon>rosids</taxon>
        <taxon>malvids</taxon>
        <taxon>Brassicales</taxon>
        <taxon>Brassicaceae</taxon>
        <taxon>Brassiceae</taxon>
        <taxon>Brassica</taxon>
    </lineage>
</organism>
<dbReference type="InterPro" id="IPR009057">
    <property type="entry name" value="Homeodomain-like_sf"/>
</dbReference>
<proteinExistence type="predicted"/>
<name>A0ABQ7Y391_BRANA</name>
<evidence type="ECO:0000313" key="2">
    <source>
        <dbReference type="EMBL" id="KAH0862643.1"/>
    </source>
</evidence>
<feature type="region of interest" description="Disordered" evidence="1">
    <location>
        <begin position="19"/>
        <end position="38"/>
    </location>
</feature>
<evidence type="ECO:0000313" key="3">
    <source>
        <dbReference type="Proteomes" id="UP000824890"/>
    </source>
</evidence>